<dbReference type="InterPro" id="IPR050228">
    <property type="entry name" value="Carboxylesterase_BioH"/>
</dbReference>
<dbReference type="Gene3D" id="3.40.50.1820">
    <property type="entry name" value="alpha/beta hydrolase"/>
    <property type="match status" value="1"/>
</dbReference>
<dbReference type="RefSeq" id="WP_163676151.1">
    <property type="nucleotide sequence ID" value="NZ_JAAIYP010000032.1"/>
</dbReference>
<dbReference type="Pfam" id="PF12697">
    <property type="entry name" value="Abhydrolase_6"/>
    <property type="match status" value="1"/>
</dbReference>
<comment type="caution">
    <text evidence="2">The sequence shown here is derived from an EMBL/GenBank/DDBJ whole genome shotgun (WGS) entry which is preliminary data.</text>
</comment>
<dbReference type="EMBL" id="JAAIYP010000032">
    <property type="protein sequence ID" value="NFV79555.1"/>
    <property type="molecule type" value="Genomic_DNA"/>
</dbReference>
<dbReference type="AlphaFoldDB" id="A0A7C9UY13"/>
<organism evidence="2 3">
    <name type="scientific">Magnetospirillum aberrantis SpK</name>
    <dbReference type="NCBI Taxonomy" id="908842"/>
    <lineage>
        <taxon>Bacteria</taxon>
        <taxon>Pseudomonadati</taxon>
        <taxon>Pseudomonadota</taxon>
        <taxon>Alphaproteobacteria</taxon>
        <taxon>Rhodospirillales</taxon>
        <taxon>Rhodospirillaceae</taxon>
        <taxon>Magnetospirillum</taxon>
    </lineage>
</organism>
<feature type="domain" description="AB hydrolase-1" evidence="1">
    <location>
        <begin position="7"/>
        <end position="204"/>
    </location>
</feature>
<name>A0A7C9UY13_9PROT</name>
<gene>
    <name evidence="2" type="ORF">G4223_05475</name>
</gene>
<proteinExistence type="predicted"/>
<keyword evidence="3" id="KW-1185">Reference proteome</keyword>
<sequence length="214" mass="23614">MSAKRTLIFVHGWGFDSSFWQPVAELLPEFARVFVDFGFRTQPAHHPKVPGAIVVGHSMGFAWALANLPRPWAGAVAVNAFPRFTRSPDFVSGVAPRMVERMVSRFTEDPAAVTTDFLRRAGVEQPNVDDIHSNTLGEALEWLANCDQRAAMRELECPILALAGTRDSIVPEAMSREAFASVPLVLAEGADHLLPQSHPDWVASQIRLFSAQLR</sequence>
<reference evidence="2 3" key="1">
    <citation type="submission" date="2020-02" db="EMBL/GenBank/DDBJ databases">
        <authorList>
            <person name="Dziuba M."/>
            <person name="Kuznetsov B."/>
            <person name="Mardanov A."/>
            <person name="Ravin N."/>
            <person name="Grouzdev D."/>
        </authorList>
    </citation>
    <scope>NUCLEOTIDE SEQUENCE [LARGE SCALE GENOMIC DNA]</scope>
    <source>
        <strain evidence="2 3">SpK</strain>
    </source>
</reference>
<dbReference type="InterPro" id="IPR029058">
    <property type="entry name" value="AB_hydrolase_fold"/>
</dbReference>
<dbReference type="InterPro" id="IPR000073">
    <property type="entry name" value="AB_hydrolase_1"/>
</dbReference>
<keyword evidence="2" id="KW-0378">Hydrolase</keyword>
<evidence type="ECO:0000313" key="3">
    <source>
        <dbReference type="Proteomes" id="UP000480684"/>
    </source>
</evidence>
<dbReference type="PANTHER" id="PTHR43194">
    <property type="entry name" value="HYDROLASE ALPHA/BETA FOLD FAMILY"/>
    <property type="match status" value="1"/>
</dbReference>
<dbReference type="PANTHER" id="PTHR43194:SF5">
    <property type="entry name" value="PIMELOYL-[ACYL-CARRIER PROTEIN] METHYL ESTER ESTERASE"/>
    <property type="match status" value="1"/>
</dbReference>
<protein>
    <submittedName>
        <fullName evidence="2">Alpha/beta fold hydrolase</fullName>
    </submittedName>
</protein>
<dbReference type="GO" id="GO:0016787">
    <property type="term" value="F:hydrolase activity"/>
    <property type="evidence" value="ECO:0007669"/>
    <property type="project" value="UniProtKB-KW"/>
</dbReference>
<dbReference type="SUPFAM" id="SSF53474">
    <property type="entry name" value="alpha/beta-Hydrolases"/>
    <property type="match status" value="1"/>
</dbReference>
<evidence type="ECO:0000259" key="1">
    <source>
        <dbReference type="Pfam" id="PF12697"/>
    </source>
</evidence>
<evidence type="ECO:0000313" key="2">
    <source>
        <dbReference type="EMBL" id="NFV79555.1"/>
    </source>
</evidence>
<dbReference type="Proteomes" id="UP000480684">
    <property type="component" value="Unassembled WGS sequence"/>
</dbReference>
<accession>A0A7C9UY13</accession>